<organism evidence="1 2">
    <name type="scientific">Trichonephila clavata</name>
    <name type="common">Joro spider</name>
    <name type="synonym">Nephila clavata</name>
    <dbReference type="NCBI Taxonomy" id="2740835"/>
    <lineage>
        <taxon>Eukaryota</taxon>
        <taxon>Metazoa</taxon>
        <taxon>Ecdysozoa</taxon>
        <taxon>Arthropoda</taxon>
        <taxon>Chelicerata</taxon>
        <taxon>Arachnida</taxon>
        <taxon>Araneae</taxon>
        <taxon>Araneomorphae</taxon>
        <taxon>Entelegynae</taxon>
        <taxon>Araneoidea</taxon>
        <taxon>Nephilidae</taxon>
        <taxon>Trichonephila</taxon>
    </lineage>
</organism>
<proteinExistence type="predicted"/>
<reference evidence="1" key="1">
    <citation type="submission" date="2020-07" db="EMBL/GenBank/DDBJ databases">
        <title>Multicomponent nature underlies the extraordinary mechanical properties of spider dragline silk.</title>
        <authorList>
            <person name="Kono N."/>
            <person name="Nakamura H."/>
            <person name="Mori M."/>
            <person name="Yoshida Y."/>
            <person name="Ohtoshi R."/>
            <person name="Malay A.D."/>
            <person name="Moran D.A.P."/>
            <person name="Tomita M."/>
            <person name="Numata K."/>
            <person name="Arakawa K."/>
        </authorList>
    </citation>
    <scope>NUCLEOTIDE SEQUENCE</scope>
</reference>
<sequence length="112" mass="12563">MIFYTSGLKLYGKILCCTVVGKSHKGFTLVRDSFVQKSETSGYLINNPFVRLFICYFVCHSILSPPTAKSDSGPKAWCPPNDLCLFRCFSPYVSLFLEYVWDGKGSDVNPLS</sequence>
<gene>
    <name evidence="1" type="ORF">TNCT_25091</name>
</gene>
<name>A0A8X6M748_TRICU</name>
<evidence type="ECO:0000313" key="2">
    <source>
        <dbReference type="Proteomes" id="UP000887116"/>
    </source>
</evidence>
<comment type="caution">
    <text evidence="1">The sequence shown here is derived from an EMBL/GenBank/DDBJ whole genome shotgun (WGS) entry which is preliminary data.</text>
</comment>
<accession>A0A8X6M748</accession>
<dbReference type="Proteomes" id="UP000887116">
    <property type="component" value="Unassembled WGS sequence"/>
</dbReference>
<protein>
    <submittedName>
        <fullName evidence="1">Uncharacterized protein</fullName>
    </submittedName>
</protein>
<dbReference type="AlphaFoldDB" id="A0A8X6M748"/>
<dbReference type="EMBL" id="BMAO01029731">
    <property type="protein sequence ID" value="GFR33804.1"/>
    <property type="molecule type" value="Genomic_DNA"/>
</dbReference>
<evidence type="ECO:0000313" key="1">
    <source>
        <dbReference type="EMBL" id="GFR33804.1"/>
    </source>
</evidence>
<keyword evidence="2" id="KW-1185">Reference proteome</keyword>